<dbReference type="NCBIfam" id="TIGR02550">
    <property type="entry name" value="flagell_flgL"/>
    <property type="match status" value="1"/>
</dbReference>
<comment type="subcellular location">
    <subcellularLocation>
        <location evidence="2">Periplasmic flagellum</location>
    </subcellularLocation>
</comment>
<keyword evidence="6" id="KW-0966">Cell projection</keyword>
<proteinExistence type="predicted"/>
<dbReference type="InterPro" id="IPR001492">
    <property type="entry name" value="Flagellin"/>
</dbReference>
<dbReference type="AlphaFoldDB" id="A0A1N6WGA1"/>
<keyword evidence="7" id="KW-1185">Reference proteome</keyword>
<dbReference type="RefSeq" id="WP_076489631.1">
    <property type="nucleotide sequence ID" value="NZ_FTMS01000017.1"/>
</dbReference>
<name>A0A1N6WGA1_9SPIO</name>
<keyword evidence="4" id="KW-0975">Bacterial flagellum</keyword>
<dbReference type="Pfam" id="PF07196">
    <property type="entry name" value="Flagellin_IN"/>
    <property type="match status" value="1"/>
</dbReference>
<dbReference type="EMBL" id="FTMS01000017">
    <property type="protein sequence ID" value="SIQ89197.1"/>
    <property type="molecule type" value="Genomic_DNA"/>
</dbReference>
<evidence type="ECO:0000256" key="3">
    <source>
        <dbReference type="ARBA" id="ARBA00022764"/>
    </source>
</evidence>
<evidence type="ECO:0000256" key="4">
    <source>
        <dbReference type="ARBA" id="ARBA00023143"/>
    </source>
</evidence>
<dbReference type="OrthoDB" id="9758307at2"/>
<dbReference type="NCBIfam" id="NF005187">
    <property type="entry name" value="PRK06663.1"/>
    <property type="match status" value="1"/>
</dbReference>
<evidence type="ECO:0000313" key="6">
    <source>
        <dbReference type="EMBL" id="SIQ89197.1"/>
    </source>
</evidence>
<evidence type="ECO:0000256" key="2">
    <source>
        <dbReference type="ARBA" id="ARBA00004631"/>
    </source>
</evidence>
<keyword evidence="3" id="KW-0574">Periplasm</keyword>
<protein>
    <submittedName>
        <fullName evidence="6">Flagellar hook-associated protein 3 FlgL</fullName>
    </submittedName>
</protein>
<dbReference type="GO" id="GO:0005198">
    <property type="term" value="F:structural molecule activity"/>
    <property type="evidence" value="ECO:0007669"/>
    <property type="project" value="InterPro"/>
</dbReference>
<dbReference type="InterPro" id="IPR001029">
    <property type="entry name" value="Flagellin_N"/>
</dbReference>
<dbReference type="STRING" id="159291.SAMN05920897_11761"/>
<sequence length="415" mass="45771">MQRISTNLPNDSMQFYLRERTRAMQQLQNQVATQSRITNLRDDPLAAAHATRYRSYTVRLERFGDNIGTIKDRNQIAEGYVQRSVDLLQRARELAVQGAHGTYAPEDLRHMGNEINEILQEMVELGNARGSDGTTIFSGDRTKQQPFQVLTGMVTGDNQRMITEVHYQGTITAQSAEVSENVFVEANLPGNRVFWAESQQIQSRQDARQYQVDQDGTFSVNGVDITLREGDTAFSVIQKINDAGAGVRARLDPVHSSLVIEGTSPRQIWLQDGPGSQVLQDLGLIASGEDRPPGNIAPSARVSGGSVFDSLIALRDQMMSGDQEAIGSRGLRAVDSSLDSMFGTLGKIGAVNARLEGSYKRNDMEILDVKGQDSRLTDVDFAEAITDLKMLEMTHRAALGVSARVIQPTLLDFLR</sequence>
<evidence type="ECO:0000256" key="1">
    <source>
        <dbReference type="ARBA" id="ARBA00004095"/>
    </source>
</evidence>
<organism evidence="6 7">
    <name type="scientific">Alkalispirochaeta americana</name>
    <dbReference type="NCBI Taxonomy" id="159291"/>
    <lineage>
        <taxon>Bacteria</taxon>
        <taxon>Pseudomonadati</taxon>
        <taxon>Spirochaetota</taxon>
        <taxon>Spirochaetia</taxon>
        <taxon>Spirochaetales</taxon>
        <taxon>Spirochaetaceae</taxon>
        <taxon>Alkalispirochaeta</taxon>
    </lineage>
</organism>
<dbReference type="Proteomes" id="UP000186400">
    <property type="component" value="Unassembled WGS sequence"/>
</dbReference>
<dbReference type="SUPFAM" id="SSF64518">
    <property type="entry name" value="Phase 1 flagellin"/>
    <property type="match status" value="1"/>
</dbReference>
<dbReference type="GO" id="GO:0071973">
    <property type="term" value="P:bacterial-type flagellum-dependent cell motility"/>
    <property type="evidence" value="ECO:0007669"/>
    <property type="project" value="InterPro"/>
</dbReference>
<dbReference type="Gene3D" id="1.20.1330.10">
    <property type="entry name" value="f41 fragment of flagellin, N-terminal domain"/>
    <property type="match status" value="1"/>
</dbReference>
<dbReference type="PANTHER" id="PTHR42792">
    <property type="entry name" value="FLAGELLIN"/>
    <property type="match status" value="1"/>
</dbReference>
<evidence type="ECO:0000259" key="5">
    <source>
        <dbReference type="Pfam" id="PF00669"/>
    </source>
</evidence>
<feature type="domain" description="Flagellin N-terminal" evidence="5">
    <location>
        <begin position="4"/>
        <end position="141"/>
    </location>
</feature>
<reference evidence="6 7" key="1">
    <citation type="submission" date="2017-01" db="EMBL/GenBank/DDBJ databases">
        <authorList>
            <person name="Mah S.A."/>
            <person name="Swanson W.J."/>
            <person name="Moy G.W."/>
            <person name="Vacquier V.D."/>
        </authorList>
    </citation>
    <scope>NUCLEOTIDE SEQUENCE [LARGE SCALE GENOMIC DNA]</scope>
    <source>
        <strain evidence="6 7">ASpG1</strain>
    </source>
</reference>
<dbReference type="GO" id="GO:0009424">
    <property type="term" value="C:bacterial-type flagellum hook"/>
    <property type="evidence" value="ECO:0007669"/>
    <property type="project" value="InterPro"/>
</dbReference>
<dbReference type="InterPro" id="IPR013384">
    <property type="entry name" value="Flagell_FlgL"/>
</dbReference>
<keyword evidence="6" id="KW-0969">Cilium</keyword>
<comment type="function">
    <text evidence="1">Component of the core of the flagella.</text>
</comment>
<dbReference type="GO" id="GO:0055040">
    <property type="term" value="C:periplasmic flagellum"/>
    <property type="evidence" value="ECO:0007669"/>
    <property type="project" value="UniProtKB-SubCell"/>
</dbReference>
<keyword evidence="6" id="KW-0282">Flagellum</keyword>
<dbReference type="InterPro" id="IPR010810">
    <property type="entry name" value="Flagellin_hook_IN_motif"/>
</dbReference>
<dbReference type="PANTHER" id="PTHR42792:SF1">
    <property type="entry name" value="FLAGELLAR HOOK-ASSOCIATED PROTEIN 3"/>
    <property type="match status" value="1"/>
</dbReference>
<accession>A0A1N6WGA1</accession>
<dbReference type="Pfam" id="PF00669">
    <property type="entry name" value="Flagellin_N"/>
    <property type="match status" value="1"/>
</dbReference>
<evidence type="ECO:0000313" key="7">
    <source>
        <dbReference type="Proteomes" id="UP000186400"/>
    </source>
</evidence>
<gene>
    <name evidence="6" type="ORF">SAMN05920897_11761</name>
</gene>